<name>A0A9J6GCJ8_HAELO</name>
<evidence type="ECO:0000313" key="2">
    <source>
        <dbReference type="Proteomes" id="UP000821853"/>
    </source>
</evidence>
<comment type="caution">
    <text evidence="1">The sequence shown here is derived from an EMBL/GenBank/DDBJ whole genome shotgun (WGS) entry which is preliminary data.</text>
</comment>
<accession>A0A9J6GCJ8</accession>
<protein>
    <submittedName>
        <fullName evidence="1">Uncharacterized protein</fullName>
    </submittedName>
</protein>
<dbReference type="Proteomes" id="UP000821853">
    <property type="component" value="Chromosome 4"/>
</dbReference>
<evidence type="ECO:0000313" key="1">
    <source>
        <dbReference type="EMBL" id="KAH9373114.1"/>
    </source>
</evidence>
<dbReference type="OrthoDB" id="6519822at2759"/>
<sequence length="130" mass="14200">MPRRPPLYLRLNRVGHIRRQCRMPRCEDCHQFLHSADQCVVTYADKLWQAERPPDEVLKEHLLDATQVLDATCELPTDSVVRAGGSLSTSSVNGDSINAAPDVTAASVGPEVTCEASISSLEPVPGKHIV</sequence>
<keyword evidence="2" id="KW-1185">Reference proteome</keyword>
<gene>
    <name evidence="1" type="ORF">HPB48_001084</name>
</gene>
<dbReference type="OMA" id="HIRRQCC"/>
<reference evidence="1 2" key="1">
    <citation type="journal article" date="2020" name="Cell">
        <title>Large-Scale Comparative Analyses of Tick Genomes Elucidate Their Genetic Diversity and Vector Capacities.</title>
        <authorList>
            <consortium name="Tick Genome and Microbiome Consortium (TIGMIC)"/>
            <person name="Jia N."/>
            <person name="Wang J."/>
            <person name="Shi W."/>
            <person name="Du L."/>
            <person name="Sun Y."/>
            <person name="Zhan W."/>
            <person name="Jiang J.F."/>
            <person name="Wang Q."/>
            <person name="Zhang B."/>
            <person name="Ji P."/>
            <person name="Bell-Sakyi L."/>
            <person name="Cui X.M."/>
            <person name="Yuan T.T."/>
            <person name="Jiang B.G."/>
            <person name="Yang W.F."/>
            <person name="Lam T.T."/>
            <person name="Chang Q.C."/>
            <person name="Ding S.J."/>
            <person name="Wang X.J."/>
            <person name="Zhu J.G."/>
            <person name="Ruan X.D."/>
            <person name="Zhao L."/>
            <person name="Wei J.T."/>
            <person name="Ye R.Z."/>
            <person name="Que T.C."/>
            <person name="Du C.H."/>
            <person name="Zhou Y.H."/>
            <person name="Cheng J.X."/>
            <person name="Dai P.F."/>
            <person name="Guo W.B."/>
            <person name="Han X.H."/>
            <person name="Huang E.J."/>
            <person name="Li L.F."/>
            <person name="Wei W."/>
            <person name="Gao Y.C."/>
            <person name="Liu J.Z."/>
            <person name="Shao H.Z."/>
            <person name="Wang X."/>
            <person name="Wang C.C."/>
            <person name="Yang T.C."/>
            <person name="Huo Q.B."/>
            <person name="Li W."/>
            <person name="Chen H.Y."/>
            <person name="Chen S.E."/>
            <person name="Zhou L.G."/>
            <person name="Ni X.B."/>
            <person name="Tian J.H."/>
            <person name="Sheng Y."/>
            <person name="Liu T."/>
            <person name="Pan Y.S."/>
            <person name="Xia L.Y."/>
            <person name="Li J."/>
            <person name="Zhao F."/>
            <person name="Cao W.C."/>
        </authorList>
    </citation>
    <scope>NUCLEOTIDE SEQUENCE [LARGE SCALE GENOMIC DNA]</scope>
    <source>
        <strain evidence="1">HaeL-2018</strain>
    </source>
</reference>
<proteinExistence type="predicted"/>
<dbReference type="AlphaFoldDB" id="A0A9J6GCJ8"/>
<dbReference type="EMBL" id="JABSTR010000006">
    <property type="protein sequence ID" value="KAH9373114.1"/>
    <property type="molecule type" value="Genomic_DNA"/>
</dbReference>
<organism evidence="1 2">
    <name type="scientific">Haemaphysalis longicornis</name>
    <name type="common">Bush tick</name>
    <dbReference type="NCBI Taxonomy" id="44386"/>
    <lineage>
        <taxon>Eukaryota</taxon>
        <taxon>Metazoa</taxon>
        <taxon>Ecdysozoa</taxon>
        <taxon>Arthropoda</taxon>
        <taxon>Chelicerata</taxon>
        <taxon>Arachnida</taxon>
        <taxon>Acari</taxon>
        <taxon>Parasitiformes</taxon>
        <taxon>Ixodida</taxon>
        <taxon>Ixodoidea</taxon>
        <taxon>Ixodidae</taxon>
        <taxon>Haemaphysalinae</taxon>
        <taxon>Haemaphysalis</taxon>
    </lineage>
</organism>
<dbReference type="VEuPathDB" id="VectorBase:HLOH_049603"/>